<evidence type="ECO:0000313" key="3">
    <source>
        <dbReference type="Proteomes" id="UP000245207"/>
    </source>
</evidence>
<dbReference type="InterPro" id="IPR001245">
    <property type="entry name" value="Ser-Thr/Tyr_kinase_cat_dom"/>
</dbReference>
<dbReference type="PANTHER" id="PTHR45631">
    <property type="entry name" value="OS07G0107800 PROTEIN-RELATED"/>
    <property type="match status" value="1"/>
</dbReference>
<dbReference type="GO" id="GO:0005524">
    <property type="term" value="F:ATP binding"/>
    <property type="evidence" value="ECO:0007669"/>
    <property type="project" value="InterPro"/>
</dbReference>
<dbReference type="Proteomes" id="UP000245207">
    <property type="component" value="Unassembled WGS sequence"/>
</dbReference>
<reference evidence="2 3" key="1">
    <citation type="journal article" date="2018" name="Mol. Plant">
        <title>The genome of Artemisia annua provides insight into the evolution of Asteraceae family and artemisinin biosynthesis.</title>
        <authorList>
            <person name="Shen Q."/>
            <person name="Zhang L."/>
            <person name="Liao Z."/>
            <person name="Wang S."/>
            <person name="Yan T."/>
            <person name="Shi P."/>
            <person name="Liu M."/>
            <person name="Fu X."/>
            <person name="Pan Q."/>
            <person name="Wang Y."/>
            <person name="Lv Z."/>
            <person name="Lu X."/>
            <person name="Zhang F."/>
            <person name="Jiang W."/>
            <person name="Ma Y."/>
            <person name="Chen M."/>
            <person name="Hao X."/>
            <person name="Li L."/>
            <person name="Tang Y."/>
            <person name="Lv G."/>
            <person name="Zhou Y."/>
            <person name="Sun X."/>
            <person name="Brodelius P.E."/>
            <person name="Rose J.K.C."/>
            <person name="Tang K."/>
        </authorList>
    </citation>
    <scope>NUCLEOTIDE SEQUENCE [LARGE SCALE GENOMIC DNA]</scope>
    <source>
        <strain evidence="3">cv. Huhao1</strain>
        <tissue evidence="2">Leaf</tissue>
    </source>
</reference>
<dbReference type="InterPro" id="IPR008266">
    <property type="entry name" value="Tyr_kinase_AS"/>
</dbReference>
<evidence type="ECO:0000259" key="1">
    <source>
        <dbReference type="PROSITE" id="PS50011"/>
    </source>
</evidence>
<dbReference type="SUPFAM" id="SSF56112">
    <property type="entry name" value="Protein kinase-like (PK-like)"/>
    <property type="match status" value="1"/>
</dbReference>
<name>A0A2U1NVY7_ARTAN</name>
<dbReference type="PROSITE" id="PS00109">
    <property type="entry name" value="PROTEIN_KINASE_TYR"/>
    <property type="match status" value="1"/>
</dbReference>
<comment type="caution">
    <text evidence="2">The sequence shown here is derived from an EMBL/GenBank/DDBJ whole genome shotgun (WGS) entry which is preliminary data.</text>
</comment>
<dbReference type="InterPro" id="IPR011009">
    <property type="entry name" value="Kinase-like_dom_sf"/>
</dbReference>
<evidence type="ECO:0000313" key="2">
    <source>
        <dbReference type="EMBL" id="PWA77644.1"/>
    </source>
</evidence>
<feature type="domain" description="Protein kinase" evidence="1">
    <location>
        <begin position="1"/>
        <end position="160"/>
    </location>
</feature>
<dbReference type="EMBL" id="PKPP01002095">
    <property type="protein sequence ID" value="PWA77644.1"/>
    <property type="molecule type" value="Genomic_DNA"/>
</dbReference>
<accession>A0A2U1NVY7</accession>
<dbReference type="STRING" id="35608.A0A2U1NVY7"/>
<organism evidence="2 3">
    <name type="scientific">Artemisia annua</name>
    <name type="common">Sweet wormwood</name>
    <dbReference type="NCBI Taxonomy" id="35608"/>
    <lineage>
        <taxon>Eukaryota</taxon>
        <taxon>Viridiplantae</taxon>
        <taxon>Streptophyta</taxon>
        <taxon>Embryophyta</taxon>
        <taxon>Tracheophyta</taxon>
        <taxon>Spermatophyta</taxon>
        <taxon>Magnoliopsida</taxon>
        <taxon>eudicotyledons</taxon>
        <taxon>Gunneridae</taxon>
        <taxon>Pentapetalae</taxon>
        <taxon>asterids</taxon>
        <taxon>campanulids</taxon>
        <taxon>Asterales</taxon>
        <taxon>Asteraceae</taxon>
        <taxon>Asteroideae</taxon>
        <taxon>Anthemideae</taxon>
        <taxon>Artemisiinae</taxon>
        <taxon>Artemisia</taxon>
    </lineage>
</organism>
<dbReference type="SUPFAM" id="SSF52029">
    <property type="entry name" value="GroEL apical domain-like"/>
    <property type="match status" value="1"/>
</dbReference>
<dbReference type="Gene3D" id="1.10.510.10">
    <property type="entry name" value="Transferase(Phosphotransferase) domain 1"/>
    <property type="match status" value="1"/>
</dbReference>
<sequence>MKAAKKESSMEVQSLIALNTSLDGSPNVMSWKQRVQIGYDAAQGLEYMHHGCKPAIVHRDVTCSNILLNEKFQAKIADFGLSRAFTTEDNTHVSTDVGATLVICQWGFDDEANHLLMHRNLPAVRWVGGVELELIAIATGGRIVPRFQELTPEKLGKAFG</sequence>
<dbReference type="AlphaFoldDB" id="A0A2U1NVY7"/>
<keyword evidence="3" id="KW-1185">Reference proteome</keyword>
<dbReference type="InterPro" id="IPR000719">
    <property type="entry name" value="Prot_kinase_dom"/>
</dbReference>
<dbReference type="PANTHER" id="PTHR45631:SF202">
    <property type="entry name" value="SENESCENCE-INDUCED RECEPTOR-LIKE SERINE_THREONINE-PROTEIN KINASE"/>
    <property type="match status" value="1"/>
</dbReference>
<protein>
    <recommendedName>
        <fullName evidence="1">Protein kinase domain-containing protein</fullName>
    </recommendedName>
</protein>
<dbReference type="InterPro" id="IPR027409">
    <property type="entry name" value="GroEL-like_apical_dom_sf"/>
</dbReference>
<proteinExistence type="predicted"/>
<dbReference type="GO" id="GO:0004672">
    <property type="term" value="F:protein kinase activity"/>
    <property type="evidence" value="ECO:0007669"/>
    <property type="project" value="InterPro"/>
</dbReference>
<dbReference type="OrthoDB" id="2013824at2759"/>
<gene>
    <name evidence="2" type="ORF">CTI12_AA223940</name>
</gene>
<dbReference type="Pfam" id="PF07714">
    <property type="entry name" value="PK_Tyr_Ser-Thr"/>
    <property type="match status" value="1"/>
</dbReference>
<dbReference type="PROSITE" id="PS50011">
    <property type="entry name" value="PROTEIN_KINASE_DOM"/>
    <property type="match status" value="1"/>
</dbReference>